<evidence type="ECO:0000256" key="1">
    <source>
        <dbReference type="SAM" id="MobiDB-lite"/>
    </source>
</evidence>
<gene>
    <name evidence="2" type="ORF">TBRA_LOCUS7759</name>
</gene>
<dbReference type="AlphaFoldDB" id="A0A6H5IEU6"/>
<feature type="compositionally biased region" description="Low complexity" evidence="1">
    <location>
        <begin position="11"/>
        <end position="20"/>
    </location>
</feature>
<protein>
    <submittedName>
        <fullName evidence="2">Uncharacterized protein</fullName>
    </submittedName>
</protein>
<organism evidence="2 3">
    <name type="scientific">Trichogramma brassicae</name>
    <dbReference type="NCBI Taxonomy" id="86971"/>
    <lineage>
        <taxon>Eukaryota</taxon>
        <taxon>Metazoa</taxon>
        <taxon>Ecdysozoa</taxon>
        <taxon>Arthropoda</taxon>
        <taxon>Hexapoda</taxon>
        <taxon>Insecta</taxon>
        <taxon>Pterygota</taxon>
        <taxon>Neoptera</taxon>
        <taxon>Endopterygota</taxon>
        <taxon>Hymenoptera</taxon>
        <taxon>Apocrita</taxon>
        <taxon>Proctotrupomorpha</taxon>
        <taxon>Chalcidoidea</taxon>
        <taxon>Trichogrammatidae</taxon>
        <taxon>Trichogramma</taxon>
    </lineage>
</organism>
<evidence type="ECO:0000313" key="2">
    <source>
        <dbReference type="EMBL" id="CAB0035880.1"/>
    </source>
</evidence>
<dbReference type="EMBL" id="CADCXV010000803">
    <property type="protein sequence ID" value="CAB0035880.1"/>
    <property type="molecule type" value="Genomic_DNA"/>
</dbReference>
<dbReference type="Proteomes" id="UP000479190">
    <property type="component" value="Unassembled WGS sequence"/>
</dbReference>
<feature type="compositionally biased region" description="Polar residues" evidence="1">
    <location>
        <begin position="91"/>
        <end position="103"/>
    </location>
</feature>
<feature type="region of interest" description="Disordered" evidence="1">
    <location>
        <begin position="1"/>
        <end position="29"/>
    </location>
</feature>
<proteinExistence type="predicted"/>
<reference evidence="2 3" key="1">
    <citation type="submission" date="2020-02" db="EMBL/GenBank/DDBJ databases">
        <authorList>
            <person name="Ferguson B K."/>
        </authorList>
    </citation>
    <scope>NUCLEOTIDE SEQUENCE [LARGE SCALE GENOMIC DNA]</scope>
</reference>
<name>A0A6H5IEU6_9HYME</name>
<keyword evidence="3" id="KW-1185">Reference proteome</keyword>
<feature type="region of interest" description="Disordered" evidence="1">
    <location>
        <begin position="71"/>
        <end position="130"/>
    </location>
</feature>
<dbReference type="OrthoDB" id="422540at2759"/>
<evidence type="ECO:0000313" key="3">
    <source>
        <dbReference type="Proteomes" id="UP000479190"/>
    </source>
</evidence>
<accession>A0A6H5IEU6</accession>
<sequence length="130" mass="14438">MVFGYAKIPTRTSQDSSSSNRRQHRRRLPSSSVAYCVVCLPPIRPVPASRHTQQQAFVFKDLSTCEYVNAPPGMIRSRLTPHTVDPHRGRSQSPTTARISSTSTDRKAFSTDRTSSSPPIMETCDEGESI</sequence>